<evidence type="ECO:0000313" key="2">
    <source>
        <dbReference type="Proteomes" id="UP000322873"/>
    </source>
</evidence>
<dbReference type="EMBL" id="VICG01000012">
    <property type="protein sequence ID" value="KAA8566515.1"/>
    <property type="molecule type" value="Genomic_DNA"/>
</dbReference>
<dbReference type="Proteomes" id="UP000322873">
    <property type="component" value="Unassembled WGS sequence"/>
</dbReference>
<protein>
    <submittedName>
        <fullName evidence="1">Uncharacterized protein</fullName>
    </submittedName>
</protein>
<name>A0A5M9JHC5_MONFR</name>
<accession>A0A5M9JHC5</accession>
<dbReference type="AlphaFoldDB" id="A0A5M9JHC5"/>
<gene>
    <name evidence="1" type="ORF">EYC84_009072</name>
</gene>
<evidence type="ECO:0000313" key="1">
    <source>
        <dbReference type="EMBL" id="KAA8566515.1"/>
    </source>
</evidence>
<sequence length="79" mass="9133">MGSIVHVEKWKRLKDECQHGRWSEMKACERVMAKSGMAIISEDFFFREIPGGTERNQTLDMAWVHFIFLNSGLVLSCLV</sequence>
<organism evidence="1 2">
    <name type="scientific">Monilinia fructicola</name>
    <name type="common">Brown rot fungus</name>
    <name type="synonym">Ciboria fructicola</name>
    <dbReference type="NCBI Taxonomy" id="38448"/>
    <lineage>
        <taxon>Eukaryota</taxon>
        <taxon>Fungi</taxon>
        <taxon>Dikarya</taxon>
        <taxon>Ascomycota</taxon>
        <taxon>Pezizomycotina</taxon>
        <taxon>Leotiomycetes</taxon>
        <taxon>Helotiales</taxon>
        <taxon>Sclerotiniaceae</taxon>
        <taxon>Monilinia</taxon>
    </lineage>
</organism>
<proteinExistence type="predicted"/>
<comment type="caution">
    <text evidence="1">The sequence shown here is derived from an EMBL/GenBank/DDBJ whole genome shotgun (WGS) entry which is preliminary data.</text>
</comment>
<reference evidence="1 2" key="1">
    <citation type="submission" date="2019-06" db="EMBL/GenBank/DDBJ databases">
        <title>Genome Sequence of the Brown Rot Fungal Pathogen Monilinia fructicola.</title>
        <authorList>
            <person name="De Miccolis Angelini R.M."/>
            <person name="Landi L."/>
            <person name="Abate D."/>
            <person name="Pollastro S."/>
            <person name="Romanazzi G."/>
            <person name="Faretra F."/>
        </authorList>
    </citation>
    <scope>NUCLEOTIDE SEQUENCE [LARGE SCALE GENOMIC DNA]</scope>
    <source>
        <strain evidence="1 2">Mfrc123</strain>
    </source>
</reference>
<keyword evidence="2" id="KW-1185">Reference proteome</keyword>